<feature type="compositionally biased region" description="Polar residues" evidence="1">
    <location>
        <begin position="10"/>
        <end position="28"/>
    </location>
</feature>
<evidence type="ECO:0000256" key="2">
    <source>
        <dbReference type="SAM" id="Phobius"/>
    </source>
</evidence>
<evidence type="ECO:0000256" key="1">
    <source>
        <dbReference type="SAM" id="MobiDB-lite"/>
    </source>
</evidence>
<accession>A0AAD7DZ37</accession>
<evidence type="ECO:0000313" key="3">
    <source>
        <dbReference type="EMBL" id="KAJ7703095.1"/>
    </source>
</evidence>
<keyword evidence="4" id="KW-1185">Reference proteome</keyword>
<name>A0AAD7DZ37_MYCRO</name>
<keyword evidence="2" id="KW-0812">Transmembrane</keyword>
<dbReference type="AlphaFoldDB" id="A0AAD7DZ37"/>
<proteinExistence type="predicted"/>
<comment type="caution">
    <text evidence="3">The sequence shown here is derived from an EMBL/GenBank/DDBJ whole genome shotgun (WGS) entry which is preliminary data.</text>
</comment>
<keyword evidence="2" id="KW-1133">Transmembrane helix</keyword>
<feature type="region of interest" description="Disordered" evidence="1">
    <location>
        <begin position="1"/>
        <end position="28"/>
    </location>
</feature>
<organism evidence="3 4">
    <name type="scientific">Mycena rosella</name>
    <name type="common">Pink bonnet</name>
    <name type="synonym">Agaricus rosellus</name>
    <dbReference type="NCBI Taxonomy" id="1033263"/>
    <lineage>
        <taxon>Eukaryota</taxon>
        <taxon>Fungi</taxon>
        <taxon>Dikarya</taxon>
        <taxon>Basidiomycota</taxon>
        <taxon>Agaricomycotina</taxon>
        <taxon>Agaricomycetes</taxon>
        <taxon>Agaricomycetidae</taxon>
        <taxon>Agaricales</taxon>
        <taxon>Marasmiineae</taxon>
        <taxon>Mycenaceae</taxon>
        <taxon>Mycena</taxon>
    </lineage>
</organism>
<gene>
    <name evidence="3" type="ORF">B0H17DRAFT_86770</name>
</gene>
<evidence type="ECO:0000313" key="4">
    <source>
        <dbReference type="Proteomes" id="UP001221757"/>
    </source>
</evidence>
<feature type="transmembrane region" description="Helical" evidence="2">
    <location>
        <begin position="95"/>
        <end position="117"/>
    </location>
</feature>
<dbReference type="Proteomes" id="UP001221757">
    <property type="component" value="Unassembled WGS sequence"/>
</dbReference>
<reference evidence="3" key="1">
    <citation type="submission" date="2023-03" db="EMBL/GenBank/DDBJ databases">
        <title>Massive genome expansion in bonnet fungi (Mycena s.s.) driven by repeated elements and novel gene families across ecological guilds.</title>
        <authorList>
            <consortium name="Lawrence Berkeley National Laboratory"/>
            <person name="Harder C.B."/>
            <person name="Miyauchi S."/>
            <person name="Viragh M."/>
            <person name="Kuo A."/>
            <person name="Thoen E."/>
            <person name="Andreopoulos B."/>
            <person name="Lu D."/>
            <person name="Skrede I."/>
            <person name="Drula E."/>
            <person name="Henrissat B."/>
            <person name="Morin E."/>
            <person name="Kohler A."/>
            <person name="Barry K."/>
            <person name="LaButti K."/>
            <person name="Morin E."/>
            <person name="Salamov A."/>
            <person name="Lipzen A."/>
            <person name="Mereny Z."/>
            <person name="Hegedus B."/>
            <person name="Baldrian P."/>
            <person name="Stursova M."/>
            <person name="Weitz H."/>
            <person name="Taylor A."/>
            <person name="Grigoriev I.V."/>
            <person name="Nagy L.G."/>
            <person name="Martin F."/>
            <person name="Kauserud H."/>
        </authorList>
    </citation>
    <scope>NUCLEOTIDE SEQUENCE</scope>
    <source>
        <strain evidence="3">CBHHK067</strain>
    </source>
</reference>
<dbReference type="EMBL" id="JARKIE010000013">
    <property type="protein sequence ID" value="KAJ7703095.1"/>
    <property type="molecule type" value="Genomic_DNA"/>
</dbReference>
<keyword evidence="2" id="KW-0472">Membrane</keyword>
<sequence>MNPSRPLPDSQISGSGSFQSHLSTTNSQQRLRATNTYAALTKESASSTSPVLLNPTTSFNTALRALLPFLDLPASIQIQDHHPPSRSWKALAFKWMVLVYCILSFTFTSTVLGRYLYRNDTFHIPAGGGLVPSTWEYTSSEQRFSRLSPRLGGSRAFDPYLLLAAPRTDVGITACVWTTDDEDSLPSLVSWVAQWAGPTSLVMATKTLPRSAAHQQLLQRLKTLQGRPSLTGLSLHLVHVMNDQYYPSAYLNLARLFAISPTVMLFPANISNLLPAQLYSVLTSQIHHPIRKPVLVTNTVTSAFSIPGLTPVILPRNYQLWCPERAFLGSRSSDWDDCLWQLWLEEYGLEHANATVPLDTEDSVGIGADAIGLTRTRNRLSGKYRAEMCELAIKRLSTDAPRMSKSGKRRLQWVKSFCRQTDNAAKNSVA</sequence>
<protein>
    <submittedName>
        <fullName evidence="3">Uncharacterized protein</fullName>
    </submittedName>
</protein>